<evidence type="ECO:0000313" key="1">
    <source>
        <dbReference type="EMBL" id="KAK7317710.1"/>
    </source>
</evidence>
<dbReference type="AlphaFoldDB" id="A0AAN9KGX5"/>
<proteinExistence type="predicted"/>
<gene>
    <name evidence="1" type="ORF">RJT34_02162</name>
</gene>
<keyword evidence="2" id="KW-1185">Reference proteome</keyword>
<protein>
    <submittedName>
        <fullName evidence="1">Uncharacterized protein</fullName>
    </submittedName>
</protein>
<accession>A0AAN9KGX5</accession>
<comment type="caution">
    <text evidence="1">The sequence shown here is derived from an EMBL/GenBank/DDBJ whole genome shotgun (WGS) entry which is preliminary data.</text>
</comment>
<evidence type="ECO:0000313" key="2">
    <source>
        <dbReference type="Proteomes" id="UP001359559"/>
    </source>
</evidence>
<organism evidence="1 2">
    <name type="scientific">Clitoria ternatea</name>
    <name type="common">Butterfly pea</name>
    <dbReference type="NCBI Taxonomy" id="43366"/>
    <lineage>
        <taxon>Eukaryota</taxon>
        <taxon>Viridiplantae</taxon>
        <taxon>Streptophyta</taxon>
        <taxon>Embryophyta</taxon>
        <taxon>Tracheophyta</taxon>
        <taxon>Spermatophyta</taxon>
        <taxon>Magnoliopsida</taxon>
        <taxon>eudicotyledons</taxon>
        <taxon>Gunneridae</taxon>
        <taxon>Pentapetalae</taxon>
        <taxon>rosids</taxon>
        <taxon>fabids</taxon>
        <taxon>Fabales</taxon>
        <taxon>Fabaceae</taxon>
        <taxon>Papilionoideae</taxon>
        <taxon>50 kb inversion clade</taxon>
        <taxon>NPAAA clade</taxon>
        <taxon>indigoferoid/millettioid clade</taxon>
        <taxon>Phaseoleae</taxon>
        <taxon>Clitoria</taxon>
    </lineage>
</organism>
<dbReference type="Proteomes" id="UP001359559">
    <property type="component" value="Unassembled WGS sequence"/>
</dbReference>
<name>A0AAN9KGX5_CLITE</name>
<reference evidence="1 2" key="1">
    <citation type="submission" date="2024-01" db="EMBL/GenBank/DDBJ databases">
        <title>The genomes of 5 underutilized Papilionoideae crops provide insights into root nodulation and disease resistance.</title>
        <authorList>
            <person name="Yuan L."/>
        </authorList>
    </citation>
    <scope>NUCLEOTIDE SEQUENCE [LARGE SCALE GENOMIC DNA]</scope>
    <source>
        <strain evidence="1">LY-2023</strain>
        <tissue evidence="1">Leaf</tissue>
    </source>
</reference>
<sequence length="66" mass="7230">MLRSSICPPQQRTTVVATSRQRGFLADPVPSLTHEHLRVSGLVSGSSQEESLKLFLQAAKERARLG</sequence>
<dbReference type="EMBL" id="JAYKXN010000001">
    <property type="protein sequence ID" value="KAK7317710.1"/>
    <property type="molecule type" value="Genomic_DNA"/>
</dbReference>